<dbReference type="KEGG" id="tcr:510765.30"/>
<evidence type="ECO:0000256" key="4">
    <source>
        <dbReference type="ARBA" id="ARBA00022729"/>
    </source>
</evidence>
<feature type="chain" id="PRO_5004235910" evidence="8">
    <location>
        <begin position="24"/>
        <end position="315"/>
    </location>
</feature>
<dbReference type="InterPro" id="IPR015720">
    <property type="entry name" value="Emp24-like"/>
</dbReference>
<dbReference type="PANTHER" id="PTHR22811">
    <property type="entry name" value="TRANSMEMBRANE EMP24 DOMAIN-CONTAINING PROTEIN"/>
    <property type="match status" value="1"/>
</dbReference>
<dbReference type="FunCoup" id="Q4CU63">
    <property type="interactions" value="844"/>
</dbReference>
<dbReference type="PROSITE" id="PS50866">
    <property type="entry name" value="GOLD"/>
    <property type="match status" value="1"/>
</dbReference>
<feature type="transmembrane region" description="Helical" evidence="7">
    <location>
        <begin position="106"/>
        <end position="129"/>
    </location>
</feature>
<dbReference type="GO" id="GO:0016020">
    <property type="term" value="C:membrane"/>
    <property type="evidence" value="ECO:0007669"/>
    <property type="project" value="UniProtKB-SubCell"/>
</dbReference>
<feature type="transmembrane region" description="Helical" evidence="7">
    <location>
        <begin position="282"/>
        <end position="301"/>
    </location>
</feature>
<dbReference type="AlphaFoldDB" id="Q4CU63"/>
<dbReference type="SMART" id="SM01190">
    <property type="entry name" value="EMP24_GP25L"/>
    <property type="match status" value="1"/>
</dbReference>
<evidence type="ECO:0000256" key="7">
    <source>
        <dbReference type="SAM" id="Phobius"/>
    </source>
</evidence>
<accession>Q4CU63</accession>
<evidence type="ECO:0000256" key="1">
    <source>
        <dbReference type="ARBA" id="ARBA00004479"/>
    </source>
</evidence>
<proteinExistence type="inferred from homology"/>
<dbReference type="GeneID" id="3535466"/>
<dbReference type="PaxDb" id="353153-Q4CU63"/>
<evidence type="ECO:0000256" key="3">
    <source>
        <dbReference type="ARBA" id="ARBA00022692"/>
    </source>
</evidence>
<name>Q4CU63_TRYCC</name>
<dbReference type="eggNOG" id="KOG1690">
    <property type="taxonomic scope" value="Eukaryota"/>
</dbReference>
<feature type="signal peptide" evidence="8">
    <location>
        <begin position="1"/>
        <end position="23"/>
    </location>
</feature>
<sequence length="315" mass="36448">MLSAVVWFVVAAALKNFFFFSHSSPLQGKRICIYLSPPPSFCHFCFSANDRASSLCFVFWPFASSCFLALTKEVKRKRKNISEQANKQLANKKKKKKKREGMRHNVNIFFLSVTVTLWMCALRAHAFAFDLPANKQRCFIEEVPSSTELLISFAALPGYAQFVDVVVTGPVDHVYYKSTAQDRGNFHEFVAEGGDFMVCFYSRLAQGVRQTEGMKRSISVDIRVGSENNDYSELATKEKLRPIEVELRVLEDAVRSIHSEYLYYKEKEAEMRNANEAMTFKVTWFTAFIIFIFVVFSVWELRHLKSYFRKKRLID</sequence>
<protein>
    <submittedName>
        <fullName evidence="10">COP-coated vesicle membrane protein gp25L, putative</fullName>
    </submittedName>
</protein>
<evidence type="ECO:0000256" key="6">
    <source>
        <dbReference type="ARBA" id="ARBA00023136"/>
    </source>
</evidence>
<dbReference type="RefSeq" id="XP_805665.1">
    <property type="nucleotide sequence ID" value="XM_800572.1"/>
</dbReference>
<evidence type="ECO:0000256" key="2">
    <source>
        <dbReference type="ARBA" id="ARBA00007104"/>
    </source>
</evidence>
<feature type="domain" description="GOLD" evidence="9">
    <location>
        <begin position="136"/>
        <end position="249"/>
    </location>
</feature>
<dbReference type="STRING" id="353153.Q4CU63"/>
<comment type="caution">
    <text evidence="10">The sequence shown here is derived from an EMBL/GenBank/DDBJ whole genome shotgun (WGS) entry which is preliminary data.</text>
</comment>
<reference evidence="10 11" key="1">
    <citation type="journal article" date="2005" name="Science">
        <title>The genome sequence of Trypanosoma cruzi, etiologic agent of Chagas disease.</title>
        <authorList>
            <person name="El-Sayed N.M."/>
            <person name="Myler P.J."/>
            <person name="Bartholomeu D.C."/>
            <person name="Nilsson D."/>
            <person name="Aggarwal G."/>
            <person name="Tran A.N."/>
            <person name="Ghedin E."/>
            <person name="Worthey E.A."/>
            <person name="Delcher A.L."/>
            <person name="Blandin G."/>
            <person name="Westenberger S.J."/>
            <person name="Caler E."/>
            <person name="Cerqueira G.C."/>
            <person name="Branche C."/>
            <person name="Haas B."/>
            <person name="Anupama A."/>
            <person name="Arner E."/>
            <person name="Aslund L."/>
            <person name="Attipoe P."/>
            <person name="Bontempi E."/>
            <person name="Bringaud F."/>
            <person name="Burton P."/>
            <person name="Cadag E."/>
            <person name="Campbell D.A."/>
            <person name="Carrington M."/>
            <person name="Crabtree J."/>
            <person name="Darban H."/>
            <person name="da Silveira J.F."/>
            <person name="de Jong P."/>
            <person name="Edwards K."/>
            <person name="Englund P.T."/>
            <person name="Fazelina G."/>
            <person name="Feldblyum T."/>
            <person name="Ferella M."/>
            <person name="Frasch A.C."/>
            <person name="Gull K."/>
            <person name="Horn D."/>
            <person name="Hou L."/>
            <person name="Huang Y."/>
            <person name="Kindlund E."/>
            <person name="Klingbeil M."/>
            <person name="Kluge S."/>
            <person name="Koo H."/>
            <person name="Lacerda D."/>
            <person name="Levin M.J."/>
            <person name="Lorenzi H."/>
            <person name="Louie T."/>
            <person name="Machado C.R."/>
            <person name="McCulloch R."/>
            <person name="McKenna A."/>
            <person name="Mizuno Y."/>
            <person name="Mottram J.C."/>
            <person name="Nelson S."/>
            <person name="Ochaya S."/>
            <person name="Osoegawa K."/>
            <person name="Pai G."/>
            <person name="Parsons M."/>
            <person name="Pentony M."/>
            <person name="Pettersson U."/>
            <person name="Pop M."/>
            <person name="Ramirez J.L."/>
            <person name="Rinta J."/>
            <person name="Robertson L."/>
            <person name="Salzberg S.L."/>
            <person name="Sanchez D.O."/>
            <person name="Seyler A."/>
            <person name="Sharma R."/>
            <person name="Shetty J."/>
            <person name="Simpson A.J."/>
            <person name="Sisk E."/>
            <person name="Tammi M.T."/>
            <person name="Tarleton R."/>
            <person name="Teixeira S."/>
            <person name="Van Aken S."/>
            <person name="Vogt C."/>
            <person name="Ward P.N."/>
            <person name="Wickstead B."/>
            <person name="Wortman J."/>
            <person name="White O."/>
            <person name="Fraser C.M."/>
            <person name="Stuart K.D."/>
            <person name="Andersson B."/>
        </authorList>
    </citation>
    <scope>NUCLEOTIDE SEQUENCE [LARGE SCALE GENOMIC DNA]</scope>
    <source>
        <strain evidence="10 11">CL Brener</strain>
    </source>
</reference>
<keyword evidence="3 7" id="KW-0812">Transmembrane</keyword>
<gene>
    <name evidence="10" type="ORF">Tc00.1047053510765.30</name>
</gene>
<evidence type="ECO:0000259" key="9">
    <source>
        <dbReference type="PROSITE" id="PS50866"/>
    </source>
</evidence>
<evidence type="ECO:0000313" key="10">
    <source>
        <dbReference type="EMBL" id="EAN83814.1"/>
    </source>
</evidence>
<evidence type="ECO:0000256" key="5">
    <source>
        <dbReference type="ARBA" id="ARBA00022989"/>
    </source>
</evidence>
<evidence type="ECO:0000313" key="11">
    <source>
        <dbReference type="Proteomes" id="UP000002296"/>
    </source>
</evidence>
<dbReference type="EMBL" id="AAHK01001899">
    <property type="protein sequence ID" value="EAN83814.1"/>
    <property type="molecule type" value="Genomic_DNA"/>
</dbReference>
<evidence type="ECO:0000256" key="8">
    <source>
        <dbReference type="SAM" id="SignalP"/>
    </source>
</evidence>
<keyword evidence="4 8" id="KW-0732">Signal</keyword>
<keyword evidence="11" id="KW-1185">Reference proteome</keyword>
<dbReference type="InParanoid" id="Q4CU63"/>
<comment type="subcellular location">
    <subcellularLocation>
        <location evidence="1">Membrane</location>
        <topology evidence="1">Single-pass type I membrane protein</topology>
    </subcellularLocation>
</comment>
<keyword evidence="6 7" id="KW-0472">Membrane</keyword>
<organism evidence="10 11">
    <name type="scientific">Trypanosoma cruzi (strain CL Brener)</name>
    <dbReference type="NCBI Taxonomy" id="353153"/>
    <lineage>
        <taxon>Eukaryota</taxon>
        <taxon>Discoba</taxon>
        <taxon>Euglenozoa</taxon>
        <taxon>Kinetoplastea</taxon>
        <taxon>Metakinetoplastina</taxon>
        <taxon>Trypanosomatida</taxon>
        <taxon>Trypanosomatidae</taxon>
        <taxon>Trypanosoma</taxon>
        <taxon>Schizotrypanum</taxon>
    </lineage>
</organism>
<dbReference type="SMR" id="Q4CU63"/>
<dbReference type="InterPro" id="IPR009038">
    <property type="entry name" value="GOLD_dom"/>
</dbReference>
<dbReference type="OMA" id="TKDFAFM"/>
<keyword evidence="5 7" id="KW-1133">Transmembrane helix</keyword>
<dbReference type="Pfam" id="PF01105">
    <property type="entry name" value="EMP24_GP25L"/>
    <property type="match status" value="1"/>
</dbReference>
<dbReference type="Proteomes" id="UP000002296">
    <property type="component" value="Unassembled WGS sequence"/>
</dbReference>
<comment type="similarity">
    <text evidence="2">Belongs to the EMP24/GP25L family.</text>
</comment>